<keyword evidence="3" id="KW-1185">Reference proteome</keyword>
<feature type="compositionally biased region" description="Low complexity" evidence="1">
    <location>
        <begin position="122"/>
        <end position="135"/>
    </location>
</feature>
<name>A0AAV7NCX9_PLEWA</name>
<gene>
    <name evidence="2" type="ORF">NDU88_000782</name>
</gene>
<evidence type="ECO:0000313" key="3">
    <source>
        <dbReference type="Proteomes" id="UP001066276"/>
    </source>
</evidence>
<protein>
    <submittedName>
        <fullName evidence="2">Uncharacterized protein</fullName>
    </submittedName>
</protein>
<reference evidence="2" key="1">
    <citation type="journal article" date="2022" name="bioRxiv">
        <title>Sequencing and chromosome-scale assembly of the giantPleurodeles waltlgenome.</title>
        <authorList>
            <person name="Brown T."/>
            <person name="Elewa A."/>
            <person name="Iarovenko S."/>
            <person name="Subramanian E."/>
            <person name="Araus A.J."/>
            <person name="Petzold A."/>
            <person name="Susuki M."/>
            <person name="Suzuki K.-i.T."/>
            <person name="Hayashi T."/>
            <person name="Toyoda A."/>
            <person name="Oliveira C."/>
            <person name="Osipova E."/>
            <person name="Leigh N.D."/>
            <person name="Simon A."/>
            <person name="Yun M.H."/>
        </authorList>
    </citation>
    <scope>NUCLEOTIDE SEQUENCE</scope>
    <source>
        <strain evidence="2">20211129_DDA</strain>
        <tissue evidence="2">Liver</tissue>
    </source>
</reference>
<dbReference type="EMBL" id="JANPWB010000012">
    <property type="protein sequence ID" value="KAJ1112519.1"/>
    <property type="molecule type" value="Genomic_DNA"/>
</dbReference>
<feature type="compositionally biased region" description="Basic and acidic residues" evidence="1">
    <location>
        <begin position="27"/>
        <end position="36"/>
    </location>
</feature>
<dbReference type="Proteomes" id="UP001066276">
    <property type="component" value="Chromosome 8"/>
</dbReference>
<accession>A0AAV7NCX9</accession>
<proteinExistence type="predicted"/>
<feature type="region of interest" description="Disordered" evidence="1">
    <location>
        <begin position="1"/>
        <end position="153"/>
    </location>
</feature>
<comment type="caution">
    <text evidence="2">The sequence shown here is derived from an EMBL/GenBank/DDBJ whole genome shotgun (WGS) entry which is preliminary data.</text>
</comment>
<sequence>MTQVVGATRWPGHEGLKAPQEPWPQGPEDKDQDRGFRSGACLKPCPESLTTRWAKPRTEGPTSGFVGAPEPKLTGEASFGPVDSQTWAPQGTAGWSKGAPTPVPDGGVAWDPEPKLAGEASPGRGTPRPGPLRVRQAGGRELPSQGPAGRCSGRCSLNTAMQSPRQRLPPRGPPVATESKLTGEALLGPVDFQTPAFSCIVIIFETLSVISVSRNYLS</sequence>
<dbReference type="AlphaFoldDB" id="A0AAV7NCX9"/>
<organism evidence="2 3">
    <name type="scientific">Pleurodeles waltl</name>
    <name type="common">Iberian ribbed newt</name>
    <dbReference type="NCBI Taxonomy" id="8319"/>
    <lineage>
        <taxon>Eukaryota</taxon>
        <taxon>Metazoa</taxon>
        <taxon>Chordata</taxon>
        <taxon>Craniata</taxon>
        <taxon>Vertebrata</taxon>
        <taxon>Euteleostomi</taxon>
        <taxon>Amphibia</taxon>
        <taxon>Batrachia</taxon>
        <taxon>Caudata</taxon>
        <taxon>Salamandroidea</taxon>
        <taxon>Salamandridae</taxon>
        <taxon>Pleurodelinae</taxon>
        <taxon>Pleurodeles</taxon>
    </lineage>
</organism>
<evidence type="ECO:0000313" key="2">
    <source>
        <dbReference type="EMBL" id="KAJ1112519.1"/>
    </source>
</evidence>
<evidence type="ECO:0000256" key="1">
    <source>
        <dbReference type="SAM" id="MobiDB-lite"/>
    </source>
</evidence>